<keyword evidence="3" id="KW-1185">Reference proteome</keyword>
<dbReference type="GO" id="GO:0046983">
    <property type="term" value="F:protein dimerization activity"/>
    <property type="evidence" value="ECO:0007669"/>
    <property type="project" value="InterPro"/>
</dbReference>
<feature type="domain" description="HAT C-terminal dimerisation" evidence="1">
    <location>
        <begin position="1"/>
        <end position="48"/>
    </location>
</feature>
<dbReference type="Proteomes" id="UP000077755">
    <property type="component" value="Chromosome 3"/>
</dbReference>
<dbReference type="AlphaFoldDB" id="A0AAF0WT05"/>
<reference evidence="2" key="1">
    <citation type="journal article" date="2016" name="Nat. Genet.">
        <title>A high-quality carrot genome assembly provides new insights into carotenoid accumulation and asterid genome evolution.</title>
        <authorList>
            <person name="Iorizzo M."/>
            <person name="Ellison S."/>
            <person name="Senalik D."/>
            <person name="Zeng P."/>
            <person name="Satapoomin P."/>
            <person name="Huang J."/>
            <person name="Bowman M."/>
            <person name="Iovene M."/>
            <person name="Sanseverino W."/>
            <person name="Cavagnaro P."/>
            <person name="Yildiz M."/>
            <person name="Macko-Podgorni A."/>
            <person name="Moranska E."/>
            <person name="Grzebelus E."/>
            <person name="Grzebelus D."/>
            <person name="Ashrafi H."/>
            <person name="Zheng Z."/>
            <person name="Cheng S."/>
            <person name="Spooner D."/>
            <person name="Van Deynze A."/>
            <person name="Simon P."/>
        </authorList>
    </citation>
    <scope>NUCLEOTIDE SEQUENCE</scope>
    <source>
        <tissue evidence="2">Leaf</tissue>
    </source>
</reference>
<evidence type="ECO:0000313" key="2">
    <source>
        <dbReference type="EMBL" id="WOG94301.1"/>
    </source>
</evidence>
<dbReference type="PANTHER" id="PTHR23272">
    <property type="entry name" value="BED FINGER-RELATED"/>
    <property type="match status" value="1"/>
</dbReference>
<evidence type="ECO:0000313" key="3">
    <source>
        <dbReference type="Proteomes" id="UP000077755"/>
    </source>
</evidence>
<dbReference type="InterPro" id="IPR012337">
    <property type="entry name" value="RNaseH-like_sf"/>
</dbReference>
<dbReference type="EMBL" id="CP093345">
    <property type="protein sequence ID" value="WOG94301.1"/>
    <property type="molecule type" value="Genomic_DNA"/>
</dbReference>
<dbReference type="InterPro" id="IPR008906">
    <property type="entry name" value="HATC_C_dom"/>
</dbReference>
<dbReference type="SUPFAM" id="SSF53098">
    <property type="entry name" value="Ribonuclease H-like"/>
    <property type="match status" value="1"/>
</dbReference>
<accession>A0AAF0WT05</accession>
<organism evidence="2 3">
    <name type="scientific">Daucus carota subsp. sativus</name>
    <name type="common">Carrot</name>
    <dbReference type="NCBI Taxonomy" id="79200"/>
    <lineage>
        <taxon>Eukaryota</taxon>
        <taxon>Viridiplantae</taxon>
        <taxon>Streptophyta</taxon>
        <taxon>Embryophyta</taxon>
        <taxon>Tracheophyta</taxon>
        <taxon>Spermatophyta</taxon>
        <taxon>Magnoliopsida</taxon>
        <taxon>eudicotyledons</taxon>
        <taxon>Gunneridae</taxon>
        <taxon>Pentapetalae</taxon>
        <taxon>asterids</taxon>
        <taxon>campanulids</taxon>
        <taxon>Apiales</taxon>
        <taxon>Apiaceae</taxon>
        <taxon>Apioideae</taxon>
        <taxon>Scandiceae</taxon>
        <taxon>Daucinae</taxon>
        <taxon>Daucus</taxon>
        <taxon>Daucus sect. Daucus</taxon>
    </lineage>
</organism>
<name>A0AAF0WT05_DAUCS</name>
<protein>
    <recommendedName>
        <fullName evidence="1">HAT C-terminal dimerisation domain-containing protein</fullName>
    </recommendedName>
</protein>
<dbReference type="Pfam" id="PF05699">
    <property type="entry name" value="Dimer_Tnp_hAT"/>
    <property type="match status" value="1"/>
</dbReference>
<dbReference type="PANTHER" id="PTHR23272:SF166">
    <property type="entry name" value="ZINC FINGER BED DOMAIN-CONTAINING PROTEIN RICESLEEPER 2-LIKE ISOFORM X1"/>
    <property type="match status" value="1"/>
</dbReference>
<sequence length="76" mass="8162">MARDILSMPITTVASESSFSIGSQIISKYRGSITPDNAEALLCTRGWLYGYKGKILNLGNIKSSTLLGFCIDIGVC</sequence>
<reference evidence="2" key="2">
    <citation type="submission" date="2022-03" db="EMBL/GenBank/DDBJ databases">
        <title>Draft title - Genomic analysis of global carrot germplasm unveils the trajectory of domestication and the origin of high carotenoid orange carrot.</title>
        <authorList>
            <person name="Iorizzo M."/>
            <person name="Ellison S."/>
            <person name="Senalik D."/>
            <person name="Macko-Podgorni A."/>
            <person name="Grzebelus D."/>
            <person name="Bostan H."/>
            <person name="Rolling W."/>
            <person name="Curaba J."/>
            <person name="Simon P."/>
        </authorList>
    </citation>
    <scope>NUCLEOTIDE SEQUENCE</scope>
    <source>
        <tissue evidence="2">Leaf</tissue>
    </source>
</reference>
<evidence type="ECO:0000259" key="1">
    <source>
        <dbReference type="Pfam" id="PF05699"/>
    </source>
</evidence>
<gene>
    <name evidence="2" type="ORF">DCAR_0313594</name>
</gene>
<proteinExistence type="predicted"/>